<keyword evidence="1 3" id="KW-0371">Homeobox</keyword>
<dbReference type="InterPro" id="IPR007527">
    <property type="entry name" value="Znf_SWIM"/>
</dbReference>
<comment type="caution">
    <text evidence="7">The sequence shown here is derived from an EMBL/GenBank/DDBJ whole genome shotgun (WGS) entry which is preliminary data.</text>
</comment>
<dbReference type="Pfam" id="PF00046">
    <property type="entry name" value="Homeodomain"/>
    <property type="match status" value="1"/>
</dbReference>
<dbReference type="PANTHER" id="PTHR21540:SF0">
    <property type="entry name" value="PHD FAMILY PROTEIN"/>
    <property type="match status" value="1"/>
</dbReference>
<keyword evidence="2" id="KW-0862">Zinc</keyword>
<feature type="DNA-binding region" description="Homeobox" evidence="1">
    <location>
        <begin position="17"/>
        <end position="79"/>
    </location>
</feature>
<feature type="domain" description="Homeobox" evidence="5">
    <location>
        <begin position="15"/>
        <end position="78"/>
    </location>
</feature>
<evidence type="ECO:0000259" key="5">
    <source>
        <dbReference type="PROSITE" id="PS50071"/>
    </source>
</evidence>
<feature type="domain" description="SWIM-type" evidence="6">
    <location>
        <begin position="159"/>
        <end position="202"/>
    </location>
</feature>
<dbReference type="GO" id="GO:0008270">
    <property type="term" value="F:zinc ion binding"/>
    <property type="evidence" value="ECO:0007669"/>
    <property type="project" value="UniProtKB-KW"/>
</dbReference>
<proteinExistence type="predicted"/>
<name>A0A1Y2D007_9FUNG</name>
<dbReference type="Gene3D" id="1.10.10.60">
    <property type="entry name" value="Homeodomain-like"/>
    <property type="match status" value="1"/>
</dbReference>
<evidence type="ECO:0000313" key="7">
    <source>
        <dbReference type="EMBL" id="ORY52608.1"/>
    </source>
</evidence>
<dbReference type="OrthoDB" id="2122982at2759"/>
<accession>A0A1Y2D007</accession>
<dbReference type="Proteomes" id="UP000193642">
    <property type="component" value="Unassembled WGS sequence"/>
</dbReference>
<keyword evidence="8" id="KW-1185">Reference proteome</keyword>
<evidence type="ECO:0000256" key="2">
    <source>
        <dbReference type="PROSITE-ProRule" id="PRU00325"/>
    </source>
</evidence>
<sequence>MNPNNTNTVLTRPKYPPNRPNHRFSGEERKLLQTAMLNGCDATLKSKDQRTELAIKLNVDEERIRQWFSNNRSKSKELLSIPPSISTPPPITSAVLSPFVPNFGITSVPPAPPSLPKEVRLEPYRPNPTHLMVERIAKAQLQRCRLVAKRIISPLHVEYKVNSSVKGTVHVCSVKEKPHCECVDFESGRNCKHLIFIFMRVLGLGPNSPILYQRALLKSELLNMFAQGAACDPTYVVSSFVSK</sequence>
<feature type="region of interest" description="Disordered" evidence="4">
    <location>
        <begin position="1"/>
        <end position="21"/>
    </location>
</feature>
<dbReference type="InterPro" id="IPR039903">
    <property type="entry name" value="Zswim2"/>
</dbReference>
<dbReference type="GO" id="GO:0005634">
    <property type="term" value="C:nucleus"/>
    <property type="evidence" value="ECO:0007669"/>
    <property type="project" value="UniProtKB-SubCell"/>
</dbReference>
<evidence type="ECO:0000256" key="4">
    <source>
        <dbReference type="SAM" id="MobiDB-lite"/>
    </source>
</evidence>
<evidence type="ECO:0000256" key="3">
    <source>
        <dbReference type="RuleBase" id="RU000682"/>
    </source>
</evidence>
<protein>
    <recommendedName>
        <fullName evidence="9">SWIM-type domain-containing protein</fullName>
    </recommendedName>
</protein>
<evidence type="ECO:0000256" key="1">
    <source>
        <dbReference type="PROSITE-ProRule" id="PRU00108"/>
    </source>
</evidence>
<reference evidence="7 8" key="1">
    <citation type="submission" date="2016-07" db="EMBL/GenBank/DDBJ databases">
        <title>Pervasive Adenine N6-methylation of Active Genes in Fungi.</title>
        <authorList>
            <consortium name="DOE Joint Genome Institute"/>
            <person name="Mondo S.J."/>
            <person name="Dannebaum R.O."/>
            <person name="Kuo R.C."/>
            <person name="Labutti K."/>
            <person name="Haridas S."/>
            <person name="Kuo A."/>
            <person name="Salamov A."/>
            <person name="Ahrendt S.R."/>
            <person name="Lipzen A."/>
            <person name="Sullivan W."/>
            <person name="Andreopoulos W.B."/>
            <person name="Clum A."/>
            <person name="Lindquist E."/>
            <person name="Daum C."/>
            <person name="Ramamoorthy G.K."/>
            <person name="Gryganskyi A."/>
            <person name="Culley D."/>
            <person name="Magnuson J.K."/>
            <person name="James T.Y."/>
            <person name="O'Malley M.A."/>
            <person name="Stajich J.E."/>
            <person name="Spatafora J.W."/>
            <person name="Visel A."/>
            <person name="Grigoriev I.V."/>
        </authorList>
    </citation>
    <scope>NUCLEOTIDE SEQUENCE [LARGE SCALE GENOMIC DNA]</scope>
    <source>
        <strain evidence="7 8">JEL800</strain>
    </source>
</reference>
<dbReference type="SUPFAM" id="SSF46689">
    <property type="entry name" value="Homeodomain-like"/>
    <property type="match status" value="1"/>
</dbReference>
<dbReference type="PROSITE" id="PS50966">
    <property type="entry name" value="ZF_SWIM"/>
    <property type="match status" value="1"/>
</dbReference>
<keyword evidence="2" id="KW-0863">Zinc-finger</keyword>
<dbReference type="AlphaFoldDB" id="A0A1Y2D007"/>
<evidence type="ECO:0008006" key="9">
    <source>
        <dbReference type="Google" id="ProtNLM"/>
    </source>
</evidence>
<dbReference type="GO" id="GO:0061630">
    <property type="term" value="F:ubiquitin protein ligase activity"/>
    <property type="evidence" value="ECO:0007669"/>
    <property type="project" value="InterPro"/>
</dbReference>
<dbReference type="EMBL" id="MCGO01000003">
    <property type="protein sequence ID" value="ORY52608.1"/>
    <property type="molecule type" value="Genomic_DNA"/>
</dbReference>
<dbReference type="PROSITE" id="PS50071">
    <property type="entry name" value="HOMEOBOX_2"/>
    <property type="match status" value="1"/>
</dbReference>
<evidence type="ECO:0000313" key="8">
    <source>
        <dbReference type="Proteomes" id="UP000193642"/>
    </source>
</evidence>
<comment type="subcellular location">
    <subcellularLocation>
        <location evidence="1 3">Nucleus</location>
    </subcellularLocation>
</comment>
<dbReference type="STRING" id="329046.A0A1Y2D007"/>
<evidence type="ECO:0000259" key="6">
    <source>
        <dbReference type="PROSITE" id="PS50966"/>
    </source>
</evidence>
<gene>
    <name evidence="7" type="ORF">BCR33DRAFT_324390</name>
</gene>
<dbReference type="InterPro" id="IPR009057">
    <property type="entry name" value="Homeodomain-like_sf"/>
</dbReference>
<keyword evidence="1 3" id="KW-0238">DNA-binding</keyword>
<keyword evidence="2" id="KW-0479">Metal-binding</keyword>
<dbReference type="GO" id="GO:0003677">
    <property type="term" value="F:DNA binding"/>
    <property type="evidence" value="ECO:0007669"/>
    <property type="project" value="UniProtKB-UniRule"/>
</dbReference>
<dbReference type="CDD" id="cd00086">
    <property type="entry name" value="homeodomain"/>
    <property type="match status" value="1"/>
</dbReference>
<dbReference type="PANTHER" id="PTHR21540">
    <property type="entry name" value="RING FINGER AND SWIM DOMAIN-CONTAINING PROTEIN 2"/>
    <property type="match status" value="1"/>
</dbReference>
<dbReference type="InterPro" id="IPR001356">
    <property type="entry name" value="HD"/>
</dbReference>
<feature type="compositionally biased region" description="Polar residues" evidence="4">
    <location>
        <begin position="1"/>
        <end position="10"/>
    </location>
</feature>
<keyword evidence="1 3" id="KW-0539">Nucleus</keyword>
<organism evidence="7 8">
    <name type="scientific">Rhizoclosmatium globosum</name>
    <dbReference type="NCBI Taxonomy" id="329046"/>
    <lineage>
        <taxon>Eukaryota</taxon>
        <taxon>Fungi</taxon>
        <taxon>Fungi incertae sedis</taxon>
        <taxon>Chytridiomycota</taxon>
        <taxon>Chytridiomycota incertae sedis</taxon>
        <taxon>Chytridiomycetes</taxon>
        <taxon>Chytridiales</taxon>
        <taxon>Chytriomycetaceae</taxon>
        <taxon>Rhizoclosmatium</taxon>
    </lineage>
</organism>